<evidence type="ECO:0000256" key="1">
    <source>
        <dbReference type="SAM" id="MobiDB-lite"/>
    </source>
</evidence>
<evidence type="ECO:0000313" key="3">
    <source>
        <dbReference type="Proteomes" id="UP000187203"/>
    </source>
</evidence>
<keyword evidence="3" id="KW-1185">Reference proteome</keyword>
<sequence>MTRYFSYPGDFSSSLSKGPQENHPPRDSEETPSLY</sequence>
<feature type="region of interest" description="Disordered" evidence="1">
    <location>
        <begin position="1"/>
        <end position="35"/>
    </location>
</feature>
<accession>A0A1R3HWC1</accession>
<reference evidence="3" key="1">
    <citation type="submission" date="2013-09" db="EMBL/GenBank/DDBJ databases">
        <title>Corchorus olitorius genome sequencing.</title>
        <authorList>
            <person name="Alam M."/>
            <person name="Haque M.S."/>
            <person name="Islam M.S."/>
            <person name="Emdad E.M."/>
            <person name="Islam M.M."/>
            <person name="Ahmed B."/>
            <person name="Halim A."/>
            <person name="Hossen Q.M.M."/>
            <person name="Hossain M.Z."/>
            <person name="Ahmed R."/>
            <person name="Khan M.M."/>
            <person name="Islam R."/>
            <person name="Rashid M.M."/>
            <person name="Khan S.A."/>
            <person name="Rahman M.S."/>
            <person name="Alam M."/>
            <person name="Yahiya A.S."/>
            <person name="Khan M.S."/>
            <person name="Azam M.S."/>
            <person name="Haque T."/>
            <person name="Lashkar M.Z.H."/>
            <person name="Akhand A.I."/>
            <person name="Morshed G."/>
            <person name="Roy S."/>
            <person name="Uddin K.S."/>
            <person name="Rabeya T."/>
            <person name="Hossain A.S."/>
            <person name="Chowdhury A."/>
            <person name="Snigdha A.R."/>
            <person name="Mortoza M.S."/>
            <person name="Matin S.A."/>
            <person name="Hoque S.M.E."/>
            <person name="Islam M.K."/>
            <person name="Roy D.K."/>
            <person name="Haider R."/>
            <person name="Moosa M.M."/>
            <person name="Elias S.M."/>
            <person name="Hasan A.M."/>
            <person name="Jahan S."/>
            <person name="Shafiuddin M."/>
            <person name="Mahmood N."/>
            <person name="Shommy N.S."/>
        </authorList>
    </citation>
    <scope>NUCLEOTIDE SEQUENCE [LARGE SCALE GENOMIC DNA]</scope>
    <source>
        <strain evidence="3">cv. O-4</strain>
    </source>
</reference>
<proteinExistence type="predicted"/>
<dbReference type="AlphaFoldDB" id="A0A1R3HWC1"/>
<gene>
    <name evidence="2" type="ORF">COLO4_26555</name>
</gene>
<dbReference type="EMBL" id="AWUE01019273">
    <property type="protein sequence ID" value="OMO74652.1"/>
    <property type="molecule type" value="Genomic_DNA"/>
</dbReference>
<protein>
    <submittedName>
        <fullName evidence="2">Uncharacterized protein</fullName>
    </submittedName>
</protein>
<evidence type="ECO:0000313" key="2">
    <source>
        <dbReference type="EMBL" id="OMO74652.1"/>
    </source>
</evidence>
<dbReference type="Proteomes" id="UP000187203">
    <property type="component" value="Unassembled WGS sequence"/>
</dbReference>
<name>A0A1R3HWC1_9ROSI</name>
<comment type="caution">
    <text evidence="2">The sequence shown here is derived from an EMBL/GenBank/DDBJ whole genome shotgun (WGS) entry which is preliminary data.</text>
</comment>
<organism evidence="2 3">
    <name type="scientific">Corchorus olitorius</name>
    <dbReference type="NCBI Taxonomy" id="93759"/>
    <lineage>
        <taxon>Eukaryota</taxon>
        <taxon>Viridiplantae</taxon>
        <taxon>Streptophyta</taxon>
        <taxon>Embryophyta</taxon>
        <taxon>Tracheophyta</taxon>
        <taxon>Spermatophyta</taxon>
        <taxon>Magnoliopsida</taxon>
        <taxon>eudicotyledons</taxon>
        <taxon>Gunneridae</taxon>
        <taxon>Pentapetalae</taxon>
        <taxon>rosids</taxon>
        <taxon>malvids</taxon>
        <taxon>Malvales</taxon>
        <taxon>Malvaceae</taxon>
        <taxon>Grewioideae</taxon>
        <taxon>Apeibeae</taxon>
        <taxon>Corchorus</taxon>
    </lineage>
</organism>